<sequence length="767" mass="84584">MIRLSRELQPHELGKRPLAGLQLIGAAFAKRHLVTHLAAASPTNRKPSAARTSMLPLDQASSANQESMNKVNRTAGGKSSTIETPSGRKVDSFEGWLNGSRLLDDRDLQRFGIIVRANRAGTLALIRATFIAGGQKTHRTAPANSMTPGTTPVLVRLLIGPWITGNMWPDPMSHATGCFRLMAGLGYGANQMRPYGYQLSTRHRAVPWLQAYSHLGEPGFDSRPGTLTDILMRESCRTIPLFGGVFSGITRFPRPCIPALLHTRIASPTSALKTSVLRAAEISPPHLSVANRSSEHSVVVMESEPMRVEQGDNEKVEMEGEGGDPRENPARYPHAKIRGEGQPHKDSNPVRPDARASSYAAKIFCRKKSRERNAIIENVLFNYHYYGRKFSRLLRQLSLFTGDRCGVVVKAIVSVSDGIEPGFSYVGDSVLLSKSLRRNHCNCSVCNLQDYSQVLTIMMFEHLRQAYGNVSSTLCLAGFSKVLSLPRTAYIYVRSSGDRHNCPLQERGVDSQVRDHARARPRRGGGNLAELRNPCAARPARWPCVENCAWLLRRTSLLGKRDIRYVPCTDSSPTGILSAAPRFAAPAGTDQGPGFPQIHPRDHTPSGPDTANWPFGRSAERLDCSPPTNANQVQSPAGSLRFFASENRAGRCRWSGGFLGDLPCHPSLHSDAAPYSPQSPSSSCQEFAVKSRPNLFTRSYSRHGNECVFGRESDRLAAMKRLQGDQYRRCNFVSNKIIEITVSFSLVHECDASARDLELPPRMQWVL</sequence>
<feature type="compositionally biased region" description="Basic and acidic residues" evidence="1">
    <location>
        <begin position="509"/>
        <end position="518"/>
    </location>
</feature>
<gene>
    <name evidence="2" type="ORF">PR048_009419</name>
</gene>
<dbReference type="Proteomes" id="UP001159363">
    <property type="component" value="Chromosome 3"/>
</dbReference>
<accession>A0ABQ9I0R9</accession>
<feature type="region of interest" description="Disordered" evidence="1">
    <location>
        <begin position="589"/>
        <end position="610"/>
    </location>
</feature>
<reference evidence="2 3" key="1">
    <citation type="submission" date="2023-02" db="EMBL/GenBank/DDBJ databases">
        <title>LHISI_Scaffold_Assembly.</title>
        <authorList>
            <person name="Stuart O.P."/>
            <person name="Cleave R."/>
            <person name="Magrath M.J.L."/>
            <person name="Mikheyev A.S."/>
        </authorList>
    </citation>
    <scope>NUCLEOTIDE SEQUENCE [LARGE SCALE GENOMIC DNA]</scope>
    <source>
        <strain evidence="2">Daus_M_001</strain>
        <tissue evidence="2">Leg muscle</tissue>
    </source>
</reference>
<feature type="region of interest" description="Disordered" evidence="1">
    <location>
        <begin position="59"/>
        <end position="86"/>
    </location>
</feature>
<organism evidence="2 3">
    <name type="scientific">Dryococelus australis</name>
    <dbReference type="NCBI Taxonomy" id="614101"/>
    <lineage>
        <taxon>Eukaryota</taxon>
        <taxon>Metazoa</taxon>
        <taxon>Ecdysozoa</taxon>
        <taxon>Arthropoda</taxon>
        <taxon>Hexapoda</taxon>
        <taxon>Insecta</taxon>
        <taxon>Pterygota</taxon>
        <taxon>Neoptera</taxon>
        <taxon>Polyneoptera</taxon>
        <taxon>Phasmatodea</taxon>
        <taxon>Verophasmatodea</taxon>
        <taxon>Anareolatae</taxon>
        <taxon>Phasmatidae</taxon>
        <taxon>Eurycanthinae</taxon>
        <taxon>Dryococelus</taxon>
    </lineage>
</organism>
<feature type="region of interest" description="Disordered" evidence="1">
    <location>
        <begin position="305"/>
        <end position="353"/>
    </location>
</feature>
<feature type="region of interest" description="Disordered" evidence="1">
    <location>
        <begin position="509"/>
        <end position="528"/>
    </location>
</feature>
<comment type="caution">
    <text evidence="2">The sequence shown here is derived from an EMBL/GenBank/DDBJ whole genome shotgun (WGS) entry which is preliminary data.</text>
</comment>
<feature type="compositionally biased region" description="Basic and acidic residues" evidence="1">
    <location>
        <begin position="305"/>
        <end position="329"/>
    </location>
</feature>
<feature type="compositionally biased region" description="Polar residues" evidence="1">
    <location>
        <begin position="59"/>
        <end position="84"/>
    </location>
</feature>
<proteinExistence type="predicted"/>
<keyword evidence="3" id="KW-1185">Reference proteome</keyword>
<name>A0ABQ9I0R9_9NEOP</name>
<evidence type="ECO:0000256" key="1">
    <source>
        <dbReference type="SAM" id="MobiDB-lite"/>
    </source>
</evidence>
<feature type="compositionally biased region" description="Basic and acidic residues" evidence="1">
    <location>
        <begin position="337"/>
        <end position="353"/>
    </location>
</feature>
<dbReference type="EMBL" id="JARBHB010000003">
    <property type="protein sequence ID" value="KAJ8889914.1"/>
    <property type="molecule type" value="Genomic_DNA"/>
</dbReference>
<evidence type="ECO:0000313" key="3">
    <source>
        <dbReference type="Proteomes" id="UP001159363"/>
    </source>
</evidence>
<evidence type="ECO:0000313" key="2">
    <source>
        <dbReference type="EMBL" id="KAJ8889914.1"/>
    </source>
</evidence>
<protein>
    <submittedName>
        <fullName evidence="2">Uncharacterized protein</fullName>
    </submittedName>
</protein>